<reference evidence="6 7" key="1">
    <citation type="submission" date="2014-10" db="EMBL/GenBank/DDBJ databases">
        <title>Pedobacter Kyungheensis.</title>
        <authorList>
            <person name="Anderson B.M."/>
            <person name="Newman J.D."/>
        </authorList>
    </citation>
    <scope>NUCLEOTIDE SEQUENCE [LARGE SCALE GENOMIC DNA]</scope>
    <source>
        <strain evidence="6 7">KACC 16221</strain>
    </source>
</reference>
<dbReference type="InterPro" id="IPR058245">
    <property type="entry name" value="NreC/VraR/RcsB-like_REC"/>
</dbReference>
<keyword evidence="2" id="KW-0238">DNA-binding</keyword>
<feature type="domain" description="HTH luxR-type" evidence="4">
    <location>
        <begin position="148"/>
        <end position="213"/>
    </location>
</feature>
<dbReference type="Gene3D" id="3.40.50.2300">
    <property type="match status" value="1"/>
</dbReference>
<dbReference type="SUPFAM" id="SSF52172">
    <property type="entry name" value="CheY-like"/>
    <property type="match status" value="1"/>
</dbReference>
<evidence type="ECO:0000259" key="5">
    <source>
        <dbReference type="PROSITE" id="PS50110"/>
    </source>
</evidence>
<evidence type="ECO:0000256" key="3">
    <source>
        <dbReference type="PROSITE-ProRule" id="PRU00169"/>
    </source>
</evidence>
<dbReference type="PANTHER" id="PTHR43214">
    <property type="entry name" value="TWO-COMPONENT RESPONSE REGULATOR"/>
    <property type="match status" value="1"/>
</dbReference>
<accession>A0A0C1DA03</accession>
<dbReference type="InterPro" id="IPR000792">
    <property type="entry name" value="Tscrpt_reg_LuxR_C"/>
</dbReference>
<gene>
    <name evidence="6" type="ORF">OC25_09855</name>
</gene>
<dbReference type="PROSITE" id="PS50110">
    <property type="entry name" value="RESPONSE_REGULATORY"/>
    <property type="match status" value="1"/>
</dbReference>
<dbReference type="CDD" id="cd06170">
    <property type="entry name" value="LuxR_C_like"/>
    <property type="match status" value="1"/>
</dbReference>
<dbReference type="Gene3D" id="1.10.10.10">
    <property type="entry name" value="Winged helix-like DNA-binding domain superfamily/Winged helix DNA-binding domain"/>
    <property type="match status" value="1"/>
</dbReference>
<evidence type="ECO:0000256" key="2">
    <source>
        <dbReference type="ARBA" id="ARBA00023125"/>
    </source>
</evidence>
<feature type="domain" description="Response regulatory" evidence="5">
    <location>
        <begin position="3"/>
        <end position="120"/>
    </location>
</feature>
<keyword evidence="1 3" id="KW-0597">Phosphoprotein</keyword>
<dbReference type="EMBL" id="JSYN01000010">
    <property type="protein sequence ID" value="KIA94231.1"/>
    <property type="molecule type" value="Genomic_DNA"/>
</dbReference>
<dbReference type="PROSITE" id="PS50043">
    <property type="entry name" value="HTH_LUXR_2"/>
    <property type="match status" value="1"/>
</dbReference>
<evidence type="ECO:0000313" key="6">
    <source>
        <dbReference type="EMBL" id="KIA94231.1"/>
    </source>
</evidence>
<dbReference type="RefSeq" id="WP_039475104.1">
    <property type="nucleotide sequence ID" value="NZ_JSYN01000010.1"/>
</dbReference>
<evidence type="ECO:0008006" key="8">
    <source>
        <dbReference type="Google" id="ProtNLM"/>
    </source>
</evidence>
<proteinExistence type="predicted"/>
<keyword evidence="7" id="KW-1185">Reference proteome</keyword>
<feature type="modified residue" description="4-aspartylphosphate" evidence="3">
    <location>
        <position position="55"/>
    </location>
</feature>
<evidence type="ECO:0000259" key="4">
    <source>
        <dbReference type="PROSITE" id="PS50043"/>
    </source>
</evidence>
<name>A0A0C1DA03_9SPHI</name>
<dbReference type="GO" id="GO:0000160">
    <property type="term" value="P:phosphorelay signal transduction system"/>
    <property type="evidence" value="ECO:0007669"/>
    <property type="project" value="InterPro"/>
</dbReference>
<dbReference type="Pfam" id="PF00072">
    <property type="entry name" value="Response_reg"/>
    <property type="match status" value="1"/>
</dbReference>
<dbReference type="Pfam" id="PF00196">
    <property type="entry name" value="GerE"/>
    <property type="match status" value="1"/>
</dbReference>
<evidence type="ECO:0000313" key="7">
    <source>
        <dbReference type="Proteomes" id="UP000031246"/>
    </source>
</evidence>
<dbReference type="GO" id="GO:0003677">
    <property type="term" value="F:DNA binding"/>
    <property type="evidence" value="ECO:0007669"/>
    <property type="project" value="UniProtKB-KW"/>
</dbReference>
<dbReference type="CDD" id="cd17535">
    <property type="entry name" value="REC_NarL-like"/>
    <property type="match status" value="1"/>
</dbReference>
<dbReference type="GO" id="GO:0006355">
    <property type="term" value="P:regulation of DNA-templated transcription"/>
    <property type="evidence" value="ECO:0007669"/>
    <property type="project" value="InterPro"/>
</dbReference>
<dbReference type="AlphaFoldDB" id="A0A0C1DA03"/>
<evidence type="ECO:0000256" key="1">
    <source>
        <dbReference type="ARBA" id="ARBA00022553"/>
    </source>
</evidence>
<dbReference type="InterPro" id="IPR039420">
    <property type="entry name" value="WalR-like"/>
</dbReference>
<dbReference type="PROSITE" id="PS00622">
    <property type="entry name" value="HTH_LUXR_1"/>
    <property type="match status" value="1"/>
</dbReference>
<protein>
    <recommendedName>
        <fullName evidence="8">LuxR family transcriptional regulator</fullName>
    </recommendedName>
</protein>
<dbReference type="Proteomes" id="UP000031246">
    <property type="component" value="Unassembled WGS sequence"/>
</dbReference>
<dbReference type="InterPro" id="IPR011006">
    <property type="entry name" value="CheY-like_superfamily"/>
</dbReference>
<dbReference type="InterPro" id="IPR036388">
    <property type="entry name" value="WH-like_DNA-bd_sf"/>
</dbReference>
<comment type="caution">
    <text evidence="6">The sequence shown here is derived from an EMBL/GenBank/DDBJ whole genome shotgun (WGS) entry which is preliminary data.</text>
</comment>
<organism evidence="6 7">
    <name type="scientific">Pedobacter kyungheensis</name>
    <dbReference type="NCBI Taxonomy" id="1069985"/>
    <lineage>
        <taxon>Bacteria</taxon>
        <taxon>Pseudomonadati</taxon>
        <taxon>Bacteroidota</taxon>
        <taxon>Sphingobacteriia</taxon>
        <taxon>Sphingobacteriales</taxon>
        <taxon>Sphingobacteriaceae</taxon>
        <taxon>Pedobacter</taxon>
    </lineage>
</organism>
<dbReference type="SMART" id="SM00448">
    <property type="entry name" value="REC"/>
    <property type="match status" value="1"/>
</dbReference>
<dbReference type="InterPro" id="IPR001789">
    <property type="entry name" value="Sig_transdc_resp-reg_receiver"/>
</dbReference>
<sequence>MINIILADDHNIIRASLKALIEKYEGIKVIAEVSDGSAVLDLLEKGIKADIILSDIVMPKLDGIALTSTIKEKGYPVKVVVLSILDDEKYASNAFMSGAFAYLSKDIEEDELLFCLQHVMKGKRYLSSDLCISILERFNSQLNMLAQNMSNGISFSEREINVLKLIADGLTNQEIADKLYLSRRTVESQREALISKTGTKNSASLVRFAMRNGYVA</sequence>
<dbReference type="OrthoDB" id="9797341at2"/>
<dbReference type="PRINTS" id="PR00038">
    <property type="entry name" value="HTHLUXR"/>
</dbReference>
<dbReference type="SMART" id="SM00421">
    <property type="entry name" value="HTH_LUXR"/>
    <property type="match status" value="1"/>
</dbReference>